<feature type="compositionally biased region" description="Acidic residues" evidence="1">
    <location>
        <begin position="746"/>
        <end position="766"/>
    </location>
</feature>
<sequence length="836" mass="93616">MDDQQARVADYLDDKLQTQRDLDSLDDLLATITAQHGVLKQQLDDAQRDLHDAKHASHKHHADRTQQADRFWQDQTDIDRRLLVLTASDTSDKAVENFQEVLDTLQRLDVANEYVELLAQVDALDKQAHAQLQTSNEAALEPYKQLRALHTRLLNLQDDAEGAGIHLLNHIGNITQALRTTILDAFSADLDRTLKKIHWPTPKATIPDHLREEWETAVIKLLDLQLPELDGMSYASRPGDKVTLPPVLFPVQILVQPLEMRFRYHFDGDKPTNRIDRPEYFLSHITTLLNDYSAFVTDHVQPILFRHFRGTHLALNPVYIDAMSAFITALLPMLRAKISSLLPKVAGQPQLLSHLMHELMSFDLTIKDTWGYDGGYGVDGWKGLSWEFLVQGDWFGRWLQVEKDFALSRYQNIVEAPDFGDLDYDSVDPKATKPTKGAIRVNDLLETITDIQIAIFDKLHERLQSNLEAYLSLTTSLGRAMGGVTKGEQEKLLGVQGLERLCKTYGSADYLERAMRDWSDDVFFLDIWEGLQDRARGKTSNIGTMSVADVAERTSRNVENDDGGSLFDETASWYARLRDRSEGIIIDTLNSNVREALRPYRNINPWATLSGPSASASNATDLSPTAEIDPLLTYLRTTLSFLSRALATAPLRRITRAVLTTISTVIWDNVLTSNRYRFSTQGAAQLSVDLGAVCRVVNEHVGPFVAEAGLRKCLEGVKLVGLPVKGSPGSQSAVGRNEKSTHDASGDDEEWDTEAWGAEDGDDEAPRDDGPQKASANREQTSSEGDDGIELGLWEVERRVFADNQSARDVLDELGLELLDEKEARALMMLRVELAG</sequence>
<dbReference type="FunFam" id="1.20.58.1420:FF:000001">
    <property type="entry name" value="RINT-1 family protein"/>
    <property type="match status" value="1"/>
</dbReference>
<dbReference type="OrthoDB" id="2189254at2759"/>
<dbReference type="OMA" id="GMTWEVL"/>
<dbReference type="AlphaFoldDB" id="B2W8X9"/>
<dbReference type="Gene3D" id="1.20.58.670">
    <property type="entry name" value="Dsl1p vesicle tethering complex, Tip20p subunit, domain D"/>
    <property type="match status" value="1"/>
</dbReference>
<dbReference type="PANTHER" id="PTHR13520">
    <property type="entry name" value="RAD50-INTERACTING PROTEIN 1 RINT-1"/>
    <property type="match status" value="1"/>
</dbReference>
<dbReference type="InterPro" id="IPR042042">
    <property type="entry name" value="Tip20p_domB"/>
</dbReference>
<dbReference type="GO" id="GO:0006890">
    <property type="term" value="P:retrograde vesicle-mediated transport, Golgi to endoplasmic reticulum"/>
    <property type="evidence" value="ECO:0007669"/>
    <property type="project" value="InterPro"/>
</dbReference>
<dbReference type="GO" id="GO:0006888">
    <property type="term" value="P:endoplasmic reticulum to Golgi vesicle-mediated transport"/>
    <property type="evidence" value="ECO:0007669"/>
    <property type="project" value="InterPro"/>
</dbReference>
<protein>
    <submittedName>
        <fullName evidence="2">RINT-1 family protein</fullName>
    </submittedName>
</protein>
<dbReference type="eggNOG" id="KOG2218">
    <property type="taxonomic scope" value="Eukaryota"/>
</dbReference>
<evidence type="ECO:0000256" key="1">
    <source>
        <dbReference type="SAM" id="MobiDB-lite"/>
    </source>
</evidence>
<feature type="region of interest" description="Disordered" evidence="1">
    <location>
        <begin position="49"/>
        <end position="69"/>
    </location>
</feature>
<dbReference type="PROSITE" id="PS51386">
    <property type="entry name" value="RINT1_TIP20"/>
    <property type="match status" value="1"/>
</dbReference>
<dbReference type="InterPro" id="IPR007528">
    <property type="entry name" value="RINT1_Tip20"/>
</dbReference>
<accession>B2W8X9</accession>
<dbReference type="FunCoup" id="B2W8X9">
    <property type="interactions" value="94"/>
</dbReference>
<dbReference type="GO" id="GO:0060628">
    <property type="term" value="P:regulation of ER to Golgi vesicle-mediated transport"/>
    <property type="evidence" value="ECO:0007669"/>
    <property type="project" value="TreeGrafter"/>
</dbReference>
<dbReference type="GO" id="GO:0070939">
    <property type="term" value="C:Dsl1/NZR complex"/>
    <property type="evidence" value="ECO:0007669"/>
    <property type="project" value="InterPro"/>
</dbReference>
<name>B2W8X9_PYRTR</name>
<dbReference type="STRING" id="426418.B2W8X9"/>
<evidence type="ECO:0000313" key="2">
    <source>
        <dbReference type="EMBL" id="EDU49357.1"/>
    </source>
</evidence>
<gene>
    <name evidence="2" type="ORF">PTRG_06437</name>
</gene>
<feature type="region of interest" description="Disordered" evidence="1">
    <location>
        <begin position="727"/>
        <end position="789"/>
    </location>
</feature>
<dbReference type="Proteomes" id="UP000001471">
    <property type="component" value="Unassembled WGS sequence"/>
</dbReference>
<dbReference type="PANTHER" id="PTHR13520:SF0">
    <property type="entry name" value="RAD50-INTERACTING PROTEIN 1"/>
    <property type="match status" value="1"/>
</dbReference>
<feature type="compositionally biased region" description="Basic and acidic residues" evidence="1">
    <location>
        <begin position="736"/>
        <end position="745"/>
    </location>
</feature>
<dbReference type="Pfam" id="PF04437">
    <property type="entry name" value="RINT1_TIP1"/>
    <property type="match status" value="1"/>
</dbReference>
<proteinExistence type="predicted"/>
<feature type="compositionally biased region" description="Polar residues" evidence="1">
    <location>
        <begin position="774"/>
        <end position="783"/>
    </location>
</feature>
<reference evidence="3" key="1">
    <citation type="journal article" date="2013" name="G3 (Bethesda)">
        <title>Comparative genomics of a plant-pathogenic fungus, Pyrenophora tritici-repentis, reveals transduplication and the impact of repeat elements on pathogenicity and population divergence.</title>
        <authorList>
            <person name="Manning V.A."/>
            <person name="Pandelova I."/>
            <person name="Dhillon B."/>
            <person name="Wilhelm L.J."/>
            <person name="Goodwin S.B."/>
            <person name="Berlin A.M."/>
            <person name="Figueroa M."/>
            <person name="Freitag M."/>
            <person name="Hane J.K."/>
            <person name="Henrissat B."/>
            <person name="Holman W.H."/>
            <person name="Kodira C.D."/>
            <person name="Martin J."/>
            <person name="Oliver R.P."/>
            <person name="Robbertse B."/>
            <person name="Schackwitz W."/>
            <person name="Schwartz D.C."/>
            <person name="Spatafora J.W."/>
            <person name="Turgeon B.G."/>
            <person name="Yandava C."/>
            <person name="Young S."/>
            <person name="Zhou S."/>
            <person name="Zeng Q."/>
            <person name="Grigoriev I.V."/>
            <person name="Ma L.-J."/>
            <person name="Ciuffetti L.M."/>
        </authorList>
    </citation>
    <scope>NUCLEOTIDE SEQUENCE [LARGE SCALE GENOMIC DNA]</scope>
    <source>
        <strain evidence="3">Pt-1C-BFP</strain>
    </source>
</reference>
<dbReference type="Gene3D" id="1.20.58.1420">
    <property type="entry name" value="Dsl1p vesicle tethering complex, Tip20p subunit, domain B"/>
    <property type="match status" value="1"/>
</dbReference>
<dbReference type="EMBL" id="DS231620">
    <property type="protein sequence ID" value="EDU49357.1"/>
    <property type="molecule type" value="Genomic_DNA"/>
</dbReference>
<dbReference type="HOGENOM" id="CLU_015529_1_0_1"/>
<dbReference type="InParanoid" id="B2W8X9"/>
<organism evidence="2 3">
    <name type="scientific">Pyrenophora tritici-repentis (strain Pt-1C-BFP)</name>
    <name type="common">Wheat tan spot fungus</name>
    <name type="synonym">Drechslera tritici-repentis</name>
    <dbReference type="NCBI Taxonomy" id="426418"/>
    <lineage>
        <taxon>Eukaryota</taxon>
        <taxon>Fungi</taxon>
        <taxon>Dikarya</taxon>
        <taxon>Ascomycota</taxon>
        <taxon>Pezizomycotina</taxon>
        <taxon>Dothideomycetes</taxon>
        <taxon>Pleosporomycetidae</taxon>
        <taxon>Pleosporales</taxon>
        <taxon>Pleosporineae</taxon>
        <taxon>Pleosporaceae</taxon>
        <taxon>Pyrenophora</taxon>
    </lineage>
</organism>
<evidence type="ECO:0000313" key="3">
    <source>
        <dbReference type="Proteomes" id="UP000001471"/>
    </source>
</evidence>
<dbReference type="InterPro" id="IPR042044">
    <property type="entry name" value="EXOC6PINT-1/Sec15/Tip20_C_dom2"/>
</dbReference>